<evidence type="ECO:0000256" key="6">
    <source>
        <dbReference type="ARBA" id="ARBA00032722"/>
    </source>
</evidence>
<dbReference type="PANTHER" id="PTHR43073">
    <property type="entry name" value="DIHYDROPYRIMIDINE DEHYDROGENASE [NADP(+)]"/>
    <property type="match status" value="1"/>
</dbReference>
<dbReference type="PANTHER" id="PTHR43073:SF2">
    <property type="entry name" value="DIHYDROPYRIMIDINE DEHYDROGENASE [NADP(+)]"/>
    <property type="match status" value="1"/>
</dbReference>
<organism evidence="8">
    <name type="scientific">marine metagenome</name>
    <dbReference type="NCBI Taxonomy" id="408172"/>
    <lineage>
        <taxon>unclassified sequences</taxon>
        <taxon>metagenomes</taxon>
        <taxon>ecological metagenomes</taxon>
    </lineage>
</organism>
<gene>
    <name evidence="8" type="ORF">METZ01_LOCUS10845</name>
</gene>
<protein>
    <recommendedName>
        <fullName evidence="6">Dihydrothymine dehydrogenase</fullName>
    </recommendedName>
    <alternativeName>
        <fullName evidence="5">Dihydrouracil dehydrogenase</fullName>
    </alternativeName>
</protein>
<dbReference type="InterPro" id="IPR028261">
    <property type="entry name" value="DPD_II"/>
</dbReference>
<proteinExistence type="predicted"/>
<evidence type="ECO:0000259" key="7">
    <source>
        <dbReference type="PROSITE" id="PS51379"/>
    </source>
</evidence>
<dbReference type="EMBL" id="UINC01000591">
    <property type="protein sequence ID" value="SUZ57991.1"/>
    <property type="molecule type" value="Genomic_DNA"/>
</dbReference>
<dbReference type="AlphaFoldDB" id="A0A381NTP0"/>
<evidence type="ECO:0000256" key="4">
    <source>
        <dbReference type="ARBA" id="ARBA00023002"/>
    </source>
</evidence>
<keyword evidence="2" id="KW-0285">Flavoprotein</keyword>
<dbReference type="InterPro" id="IPR017896">
    <property type="entry name" value="4Fe4S_Fe-S-bd"/>
</dbReference>
<dbReference type="SUPFAM" id="SSF51971">
    <property type="entry name" value="Nucleotide-binding domain"/>
    <property type="match status" value="1"/>
</dbReference>
<evidence type="ECO:0000256" key="2">
    <source>
        <dbReference type="ARBA" id="ARBA00022630"/>
    </source>
</evidence>
<comment type="cofactor">
    <cofactor evidence="1">
        <name>FMN</name>
        <dbReference type="ChEBI" id="CHEBI:58210"/>
    </cofactor>
</comment>
<evidence type="ECO:0000256" key="1">
    <source>
        <dbReference type="ARBA" id="ARBA00001917"/>
    </source>
</evidence>
<dbReference type="PRINTS" id="PR00419">
    <property type="entry name" value="ADXRDTASE"/>
</dbReference>
<dbReference type="PROSITE" id="PS51379">
    <property type="entry name" value="4FE4S_FER_2"/>
    <property type="match status" value="1"/>
</dbReference>
<dbReference type="Gene3D" id="3.30.70.20">
    <property type="match status" value="1"/>
</dbReference>
<dbReference type="Gene3D" id="3.50.50.60">
    <property type="entry name" value="FAD/NAD(P)-binding domain"/>
    <property type="match status" value="2"/>
</dbReference>
<evidence type="ECO:0000256" key="3">
    <source>
        <dbReference type="ARBA" id="ARBA00022643"/>
    </source>
</evidence>
<dbReference type="InterPro" id="IPR009051">
    <property type="entry name" value="Helical_ferredxn"/>
</dbReference>
<dbReference type="PROSITE" id="PS00198">
    <property type="entry name" value="4FE4S_FER_1"/>
    <property type="match status" value="1"/>
</dbReference>
<feature type="domain" description="4Fe-4S ferredoxin-type" evidence="7">
    <location>
        <begin position="511"/>
        <end position="540"/>
    </location>
</feature>
<accession>A0A381NTP0</accession>
<keyword evidence="4" id="KW-0560">Oxidoreductase</keyword>
<sequence length="542" mass="59677">MKNTKPFAITLDVGSSLLNKTGSWRTERPVYVDRLPPCNETCPAGENIQEWLYHAESGEYKKAWEEIMKNNPFPAVMGRVCYHSCETACNRVHLDDAVGINSVERFLGDQALINQWKVKPGKTTGKKIMIVGAGMAGLACAYHLRLLGHKVTIFESSSKPGGMVRYGIPKYRMPNEKLNAEIYRIEDMGVKIELNTKIEDVIATKEKYGFDAVFLSIGAQNAKLIDIKSDESIPSLSAIAILRGIEDDIATGLHGHVVVYGGGNTAIDVARSAIRMGAKSVKVVVRKSQEQMPAHYEEINEALDEGVEIVPFHSISEIKKGQLILEKNFVSDSKSAKPTGQFVAMEASVVVQALGQNVDESLLDNLDELKLEDGVLGVDTHLMSAIEGVFAGGDMIPSERNVTVAIGHGKKAARSINQWLQGKFQKPSEKHEVVDYSMMNTWYYSDAPRTIRPMLDVVRRTSGFAEVVGDLDETNAAFEARRCMSCGNCFECDNCYGVCPDNAVIKLGAGKRFEFKYDYCKGCAMCATECPCGSIKMEPELI</sequence>
<dbReference type="InterPro" id="IPR017900">
    <property type="entry name" value="4Fe4S_Fe_S_CS"/>
</dbReference>
<evidence type="ECO:0000313" key="8">
    <source>
        <dbReference type="EMBL" id="SUZ57991.1"/>
    </source>
</evidence>
<dbReference type="Pfam" id="PF14691">
    <property type="entry name" value="Fer4_20"/>
    <property type="match status" value="1"/>
</dbReference>
<dbReference type="GO" id="GO:0016491">
    <property type="term" value="F:oxidoreductase activity"/>
    <property type="evidence" value="ECO:0007669"/>
    <property type="project" value="UniProtKB-KW"/>
</dbReference>
<keyword evidence="3" id="KW-0288">FMN</keyword>
<dbReference type="InterPro" id="IPR023753">
    <property type="entry name" value="FAD/NAD-binding_dom"/>
</dbReference>
<dbReference type="NCBIfam" id="NF009410">
    <property type="entry name" value="PRK12771.1"/>
    <property type="match status" value="1"/>
</dbReference>
<dbReference type="InterPro" id="IPR036188">
    <property type="entry name" value="FAD/NAD-bd_sf"/>
</dbReference>
<dbReference type="Pfam" id="PF07992">
    <property type="entry name" value="Pyr_redox_2"/>
    <property type="match status" value="1"/>
</dbReference>
<dbReference type="Gene3D" id="1.10.1060.10">
    <property type="entry name" value="Alpha-helical ferredoxin"/>
    <property type="match status" value="1"/>
</dbReference>
<reference evidence="8" key="1">
    <citation type="submission" date="2018-05" db="EMBL/GenBank/DDBJ databases">
        <authorList>
            <person name="Lanie J.A."/>
            <person name="Ng W.-L."/>
            <person name="Kazmierczak K.M."/>
            <person name="Andrzejewski T.M."/>
            <person name="Davidsen T.M."/>
            <person name="Wayne K.J."/>
            <person name="Tettelin H."/>
            <person name="Glass J.I."/>
            <person name="Rusch D."/>
            <person name="Podicherti R."/>
            <person name="Tsui H.-C.T."/>
            <person name="Winkler M.E."/>
        </authorList>
    </citation>
    <scope>NUCLEOTIDE SEQUENCE</scope>
</reference>
<dbReference type="SUPFAM" id="SSF46548">
    <property type="entry name" value="alpha-helical ferredoxin"/>
    <property type="match status" value="2"/>
</dbReference>
<evidence type="ECO:0000256" key="5">
    <source>
        <dbReference type="ARBA" id="ARBA00030119"/>
    </source>
</evidence>
<name>A0A381NTP0_9ZZZZ</name>
<dbReference type="GO" id="GO:0051536">
    <property type="term" value="F:iron-sulfur cluster binding"/>
    <property type="evidence" value="ECO:0007669"/>
    <property type="project" value="InterPro"/>
</dbReference>